<comment type="caution">
    <text evidence="10">The sequence shown here is derived from an EMBL/GenBank/DDBJ whole genome shotgun (WGS) entry which is preliminary data.</text>
</comment>
<evidence type="ECO:0000256" key="1">
    <source>
        <dbReference type="ARBA" id="ARBA00004141"/>
    </source>
</evidence>
<dbReference type="GO" id="GO:0004930">
    <property type="term" value="F:G protein-coupled receptor activity"/>
    <property type="evidence" value="ECO:0007669"/>
    <property type="project" value="UniProtKB-KW"/>
</dbReference>
<dbReference type="PROSITE" id="PS50262">
    <property type="entry name" value="G_PROTEIN_RECEP_F1_2"/>
    <property type="match status" value="1"/>
</dbReference>
<reference evidence="10 11" key="1">
    <citation type="journal article" date="2023" name="Sci. Data">
        <title>Genome assembly of the Korean intertidal mud-creeper Batillaria attramentaria.</title>
        <authorList>
            <person name="Patra A.K."/>
            <person name="Ho P.T."/>
            <person name="Jun S."/>
            <person name="Lee S.J."/>
            <person name="Kim Y."/>
            <person name="Won Y.J."/>
        </authorList>
    </citation>
    <scope>NUCLEOTIDE SEQUENCE [LARGE SCALE GENOMIC DNA]</scope>
    <source>
        <strain evidence="10">Wonlab-2016</strain>
    </source>
</reference>
<dbReference type="EMBL" id="JACVVK020000001">
    <property type="protein sequence ID" value="KAK7508699.1"/>
    <property type="molecule type" value="Genomic_DNA"/>
</dbReference>
<dbReference type="InterPro" id="IPR000276">
    <property type="entry name" value="GPCR_Rhodpsn"/>
</dbReference>
<evidence type="ECO:0000256" key="3">
    <source>
        <dbReference type="ARBA" id="ARBA00022989"/>
    </source>
</evidence>
<organism evidence="10 11">
    <name type="scientific">Batillaria attramentaria</name>
    <dbReference type="NCBI Taxonomy" id="370345"/>
    <lineage>
        <taxon>Eukaryota</taxon>
        <taxon>Metazoa</taxon>
        <taxon>Spiralia</taxon>
        <taxon>Lophotrochozoa</taxon>
        <taxon>Mollusca</taxon>
        <taxon>Gastropoda</taxon>
        <taxon>Caenogastropoda</taxon>
        <taxon>Sorbeoconcha</taxon>
        <taxon>Cerithioidea</taxon>
        <taxon>Batillariidae</taxon>
        <taxon>Batillaria</taxon>
    </lineage>
</organism>
<name>A0ABD0MAL6_9CAEN</name>
<evidence type="ECO:0000313" key="11">
    <source>
        <dbReference type="Proteomes" id="UP001519460"/>
    </source>
</evidence>
<keyword evidence="5 8" id="KW-0472">Membrane</keyword>
<evidence type="ECO:0000256" key="7">
    <source>
        <dbReference type="ARBA" id="ARBA00023224"/>
    </source>
</evidence>
<keyword evidence="7" id="KW-0807">Transducer</keyword>
<dbReference type="PANTHER" id="PTHR24243">
    <property type="entry name" value="G-PROTEIN COUPLED RECEPTOR"/>
    <property type="match status" value="1"/>
</dbReference>
<dbReference type="Proteomes" id="UP001519460">
    <property type="component" value="Unassembled WGS sequence"/>
</dbReference>
<evidence type="ECO:0000313" key="10">
    <source>
        <dbReference type="EMBL" id="KAK7508699.1"/>
    </source>
</evidence>
<feature type="non-terminal residue" evidence="10">
    <location>
        <position position="132"/>
    </location>
</feature>
<dbReference type="InterPro" id="IPR017452">
    <property type="entry name" value="GPCR_Rhodpsn_7TM"/>
</dbReference>
<accession>A0ABD0MAL6</accession>
<dbReference type="PANTHER" id="PTHR24243:SF233">
    <property type="entry name" value="THYROTROPIN-RELEASING HORMONE RECEPTOR"/>
    <property type="match status" value="1"/>
</dbReference>
<keyword evidence="11" id="KW-1185">Reference proteome</keyword>
<proteinExistence type="predicted"/>
<keyword evidence="2 8" id="KW-0812">Transmembrane</keyword>
<gene>
    <name evidence="10" type="ORF">BaRGS_00000265</name>
</gene>
<dbReference type="Pfam" id="PF00001">
    <property type="entry name" value="7tm_1"/>
    <property type="match status" value="1"/>
</dbReference>
<feature type="transmembrane region" description="Helical" evidence="8">
    <location>
        <begin position="96"/>
        <end position="122"/>
    </location>
</feature>
<dbReference type="PRINTS" id="PR00237">
    <property type="entry name" value="GPCRRHODOPSN"/>
</dbReference>
<evidence type="ECO:0000259" key="9">
    <source>
        <dbReference type="PROSITE" id="PS50262"/>
    </source>
</evidence>
<evidence type="ECO:0000256" key="6">
    <source>
        <dbReference type="ARBA" id="ARBA00023170"/>
    </source>
</evidence>
<dbReference type="GO" id="GO:0016020">
    <property type="term" value="C:membrane"/>
    <property type="evidence" value="ECO:0007669"/>
    <property type="project" value="UniProtKB-SubCell"/>
</dbReference>
<keyword evidence="6" id="KW-0675">Receptor</keyword>
<evidence type="ECO:0000256" key="5">
    <source>
        <dbReference type="ARBA" id="ARBA00023136"/>
    </source>
</evidence>
<evidence type="ECO:0000256" key="2">
    <source>
        <dbReference type="ARBA" id="ARBA00022692"/>
    </source>
</evidence>
<evidence type="ECO:0000256" key="8">
    <source>
        <dbReference type="SAM" id="Phobius"/>
    </source>
</evidence>
<dbReference type="SUPFAM" id="SSF81321">
    <property type="entry name" value="Family A G protein-coupled receptor-like"/>
    <property type="match status" value="1"/>
</dbReference>
<protein>
    <recommendedName>
        <fullName evidence="9">G-protein coupled receptors family 1 profile domain-containing protein</fullName>
    </recommendedName>
</protein>
<feature type="transmembrane region" description="Helical" evidence="8">
    <location>
        <begin position="58"/>
        <end position="84"/>
    </location>
</feature>
<comment type="subcellular location">
    <subcellularLocation>
        <location evidence="1">Membrane</location>
        <topology evidence="1">Multi-pass membrane protein</topology>
    </subcellularLocation>
</comment>
<sequence>MAQADITPRSLVSTAIIYVDAANHTCAGNTNTINLTDVDANCSGNATGSSSMQLPQYLYIYLSFFNALIFLIGLVGNLMVIQVVTRMRAMRTRINYFLLSLSVADLLVLTICQPTALMVFYTKDRWVLGEFM</sequence>
<feature type="domain" description="G-protein coupled receptors family 1 profile" evidence="9">
    <location>
        <begin position="76"/>
        <end position="132"/>
    </location>
</feature>
<keyword evidence="3 8" id="KW-1133">Transmembrane helix</keyword>
<dbReference type="AlphaFoldDB" id="A0ABD0MAL6"/>
<dbReference type="Gene3D" id="1.20.1070.10">
    <property type="entry name" value="Rhodopsin 7-helix transmembrane proteins"/>
    <property type="match status" value="1"/>
</dbReference>
<keyword evidence="4" id="KW-0297">G-protein coupled receptor</keyword>
<evidence type="ECO:0000256" key="4">
    <source>
        <dbReference type="ARBA" id="ARBA00023040"/>
    </source>
</evidence>